<accession>A0ABW1YDJ2</accession>
<keyword evidence="3" id="KW-1185">Reference proteome</keyword>
<gene>
    <name evidence="2" type="ORF">ACFP81_10665</name>
</gene>
<proteinExistence type="predicted"/>
<organism evidence="2 3">
    <name type="scientific">Deinococcus lacus</name>
    <dbReference type="NCBI Taxonomy" id="392561"/>
    <lineage>
        <taxon>Bacteria</taxon>
        <taxon>Thermotogati</taxon>
        <taxon>Deinococcota</taxon>
        <taxon>Deinococci</taxon>
        <taxon>Deinococcales</taxon>
        <taxon>Deinococcaceae</taxon>
        <taxon>Deinococcus</taxon>
    </lineage>
</organism>
<protein>
    <submittedName>
        <fullName evidence="2">Uncharacterized protein</fullName>
    </submittedName>
</protein>
<feature type="region of interest" description="Disordered" evidence="1">
    <location>
        <begin position="1"/>
        <end position="35"/>
    </location>
</feature>
<dbReference type="RefSeq" id="WP_380083436.1">
    <property type="nucleotide sequence ID" value="NZ_JBHSWD010000001.1"/>
</dbReference>
<name>A0ABW1YDJ2_9DEIO</name>
<dbReference type="Proteomes" id="UP001596297">
    <property type="component" value="Unassembled WGS sequence"/>
</dbReference>
<evidence type="ECO:0000256" key="1">
    <source>
        <dbReference type="SAM" id="MobiDB-lite"/>
    </source>
</evidence>
<reference evidence="3" key="1">
    <citation type="journal article" date="2019" name="Int. J. Syst. Evol. Microbiol.">
        <title>The Global Catalogue of Microorganisms (GCM) 10K type strain sequencing project: providing services to taxonomists for standard genome sequencing and annotation.</title>
        <authorList>
            <consortium name="The Broad Institute Genomics Platform"/>
            <consortium name="The Broad Institute Genome Sequencing Center for Infectious Disease"/>
            <person name="Wu L."/>
            <person name="Ma J."/>
        </authorList>
    </citation>
    <scope>NUCLEOTIDE SEQUENCE [LARGE SCALE GENOMIC DNA]</scope>
    <source>
        <strain evidence="3">CGMCC 1.15772</strain>
    </source>
</reference>
<sequence length="81" mass="8853">MTTAQAPAETADTGTLPPAPDPEPTPPVKAEEKKPVETFLKPLPRWKQAALKAKYRWPVGYPITKTDFDQAPQDVLGEVIA</sequence>
<evidence type="ECO:0000313" key="2">
    <source>
        <dbReference type="EMBL" id="MFC6592410.1"/>
    </source>
</evidence>
<comment type="caution">
    <text evidence="2">The sequence shown here is derived from an EMBL/GenBank/DDBJ whole genome shotgun (WGS) entry which is preliminary data.</text>
</comment>
<evidence type="ECO:0000313" key="3">
    <source>
        <dbReference type="Proteomes" id="UP001596297"/>
    </source>
</evidence>
<feature type="compositionally biased region" description="Pro residues" evidence="1">
    <location>
        <begin position="17"/>
        <end position="27"/>
    </location>
</feature>
<dbReference type="EMBL" id="JBHSWD010000001">
    <property type="protein sequence ID" value="MFC6592410.1"/>
    <property type="molecule type" value="Genomic_DNA"/>
</dbReference>